<accession>A0A5P8PRD9</accession>
<dbReference type="Proteomes" id="UP000325783">
    <property type="component" value="Segment"/>
</dbReference>
<keyword evidence="2" id="KW-1185">Reference proteome</keyword>
<organism evidence="1 2">
    <name type="scientific">Vibrio phage phi50-12</name>
    <dbReference type="NCBI Taxonomy" id="2654972"/>
    <lineage>
        <taxon>Viruses</taxon>
        <taxon>Duplodnaviria</taxon>
        <taxon>Heunggongvirae</taxon>
        <taxon>Uroviricota</taxon>
        <taxon>Caudoviricetes</taxon>
        <taxon>Schitoviridae</taxon>
        <taxon>Penintadodekavirus</taxon>
        <taxon>Penintadodekavirus 5012</taxon>
    </lineage>
</organism>
<proteinExistence type="predicted"/>
<gene>
    <name evidence="1" type="ORF">VOWphi5012_059</name>
</gene>
<reference evidence="1 2" key="1">
    <citation type="submission" date="2019-10" db="EMBL/GenBank/DDBJ databases">
        <authorList>
            <person name="Lin L.C."/>
        </authorList>
    </citation>
    <scope>NUCLEOTIDE SEQUENCE [LARGE SCALE GENOMIC DNA]</scope>
</reference>
<protein>
    <submittedName>
        <fullName evidence="1">Uncharacterized protein</fullName>
    </submittedName>
</protein>
<dbReference type="EMBL" id="MN584918">
    <property type="protein sequence ID" value="QFR59843.1"/>
    <property type="molecule type" value="Genomic_DNA"/>
</dbReference>
<evidence type="ECO:0000313" key="1">
    <source>
        <dbReference type="EMBL" id="QFR59843.1"/>
    </source>
</evidence>
<name>A0A5P8PRD9_9CAUD</name>
<sequence>MKSLDKFQKWDKDHEVCKQHVINHWHRCNDKSLRDASVHMQECFDEYYEVTKAILSTDQNPYGFLEQGSYLSSWESVSSFIQTFRHSCIDDGEHCYLSDPLHGPVLLFRCHYDYDPQELYYILHPENKGLDERLGDFYDRVKAKGKKVPERKREFEFHNDYKRFIKELNERPEFERKRNEKFEKIIQNLKGNKQ</sequence>
<evidence type="ECO:0000313" key="2">
    <source>
        <dbReference type="Proteomes" id="UP000325783"/>
    </source>
</evidence>